<comment type="caution">
    <text evidence="2">The sequence shown here is derived from an EMBL/GenBank/DDBJ whole genome shotgun (WGS) entry which is preliminary data.</text>
</comment>
<dbReference type="EMBL" id="MLYV02001296">
    <property type="protein sequence ID" value="PSR71042.1"/>
    <property type="molecule type" value="Genomic_DNA"/>
</dbReference>
<reference evidence="2 3" key="1">
    <citation type="submission" date="2018-02" db="EMBL/GenBank/DDBJ databases">
        <title>Genome sequence of the basidiomycete white-rot fungus Phlebia centrifuga.</title>
        <authorList>
            <person name="Granchi Z."/>
            <person name="Peng M."/>
            <person name="de Vries R.P."/>
            <person name="Hilden K."/>
            <person name="Makela M.R."/>
            <person name="Grigoriev I."/>
            <person name="Riley R."/>
        </authorList>
    </citation>
    <scope>NUCLEOTIDE SEQUENCE [LARGE SCALE GENOMIC DNA]</scope>
    <source>
        <strain evidence="2 3">FBCC195</strain>
    </source>
</reference>
<evidence type="ECO:0000313" key="2">
    <source>
        <dbReference type="EMBL" id="PSR71042.1"/>
    </source>
</evidence>
<proteinExistence type="predicted"/>
<dbReference type="AlphaFoldDB" id="A0A2R6NGD1"/>
<name>A0A2R6NGD1_9APHY</name>
<evidence type="ECO:0000313" key="3">
    <source>
        <dbReference type="Proteomes" id="UP000186601"/>
    </source>
</evidence>
<keyword evidence="3" id="KW-1185">Reference proteome</keyword>
<dbReference type="Proteomes" id="UP000186601">
    <property type="component" value="Unassembled WGS sequence"/>
</dbReference>
<protein>
    <submittedName>
        <fullName evidence="2">Uncharacterized protein</fullName>
    </submittedName>
</protein>
<sequence>MSLSYEDINATRTSNQLKFLRARKLEPRTTAQVEKTSGGPPHENLSELQVRKN</sequence>
<accession>A0A2R6NGD1</accession>
<gene>
    <name evidence="2" type="ORF">PHLCEN_2v13090</name>
</gene>
<feature type="region of interest" description="Disordered" evidence="1">
    <location>
        <begin position="23"/>
        <end position="53"/>
    </location>
</feature>
<organism evidence="2 3">
    <name type="scientific">Hermanssonia centrifuga</name>
    <dbReference type="NCBI Taxonomy" id="98765"/>
    <lineage>
        <taxon>Eukaryota</taxon>
        <taxon>Fungi</taxon>
        <taxon>Dikarya</taxon>
        <taxon>Basidiomycota</taxon>
        <taxon>Agaricomycotina</taxon>
        <taxon>Agaricomycetes</taxon>
        <taxon>Polyporales</taxon>
        <taxon>Meruliaceae</taxon>
        <taxon>Hermanssonia</taxon>
    </lineage>
</organism>
<evidence type="ECO:0000256" key="1">
    <source>
        <dbReference type="SAM" id="MobiDB-lite"/>
    </source>
</evidence>